<evidence type="ECO:0000256" key="1">
    <source>
        <dbReference type="ARBA" id="ARBA00004479"/>
    </source>
</evidence>
<feature type="chain" id="PRO_5032573326" description="non-specific serine/threonine protein kinase" evidence="7">
    <location>
        <begin position="25"/>
        <end position="345"/>
    </location>
</feature>
<evidence type="ECO:0000256" key="3">
    <source>
        <dbReference type="ARBA" id="ARBA00022729"/>
    </source>
</evidence>
<keyword evidence="3 7" id="KW-0732">Signal</keyword>
<evidence type="ECO:0000256" key="2">
    <source>
        <dbReference type="ARBA" id="ARBA00012513"/>
    </source>
</evidence>
<dbReference type="SMART" id="SM00108">
    <property type="entry name" value="B_lectin"/>
    <property type="match status" value="1"/>
</dbReference>
<dbReference type="CDD" id="cd00028">
    <property type="entry name" value="B_lectin"/>
    <property type="match status" value="1"/>
</dbReference>
<evidence type="ECO:0000313" key="10">
    <source>
        <dbReference type="Proteomes" id="UP000636709"/>
    </source>
</evidence>
<feature type="domain" description="Bulb-type lectin" evidence="8">
    <location>
        <begin position="41"/>
        <end position="158"/>
    </location>
</feature>
<dbReference type="EC" id="2.7.11.1" evidence="2"/>
<dbReference type="GO" id="GO:0051707">
    <property type="term" value="P:response to other organism"/>
    <property type="evidence" value="ECO:0007669"/>
    <property type="project" value="UniProtKB-ARBA"/>
</dbReference>
<evidence type="ECO:0000259" key="8">
    <source>
        <dbReference type="PROSITE" id="PS50927"/>
    </source>
</evidence>
<accession>A0A835F7B5</accession>
<dbReference type="Proteomes" id="UP000636709">
    <property type="component" value="Unassembled WGS sequence"/>
</dbReference>
<name>A0A835F7B5_9POAL</name>
<dbReference type="AlphaFoldDB" id="A0A835F7B5"/>
<evidence type="ECO:0000256" key="4">
    <source>
        <dbReference type="ARBA" id="ARBA00023170"/>
    </source>
</evidence>
<comment type="catalytic activity">
    <reaction evidence="6">
        <text>L-seryl-[protein] + ATP = O-phospho-L-seryl-[protein] + ADP + H(+)</text>
        <dbReference type="Rhea" id="RHEA:17989"/>
        <dbReference type="Rhea" id="RHEA-COMP:9863"/>
        <dbReference type="Rhea" id="RHEA-COMP:11604"/>
        <dbReference type="ChEBI" id="CHEBI:15378"/>
        <dbReference type="ChEBI" id="CHEBI:29999"/>
        <dbReference type="ChEBI" id="CHEBI:30616"/>
        <dbReference type="ChEBI" id="CHEBI:83421"/>
        <dbReference type="ChEBI" id="CHEBI:456216"/>
        <dbReference type="EC" id="2.7.11.1"/>
    </reaction>
</comment>
<proteinExistence type="predicted"/>
<comment type="subcellular location">
    <subcellularLocation>
        <location evidence="1">Membrane</location>
        <topology evidence="1">Single-pass type I membrane protein</topology>
    </subcellularLocation>
</comment>
<keyword evidence="4" id="KW-0675">Receptor</keyword>
<organism evidence="9 10">
    <name type="scientific">Digitaria exilis</name>
    <dbReference type="NCBI Taxonomy" id="1010633"/>
    <lineage>
        <taxon>Eukaryota</taxon>
        <taxon>Viridiplantae</taxon>
        <taxon>Streptophyta</taxon>
        <taxon>Embryophyta</taxon>
        <taxon>Tracheophyta</taxon>
        <taxon>Spermatophyta</taxon>
        <taxon>Magnoliopsida</taxon>
        <taxon>Liliopsida</taxon>
        <taxon>Poales</taxon>
        <taxon>Poaceae</taxon>
        <taxon>PACMAD clade</taxon>
        <taxon>Panicoideae</taxon>
        <taxon>Panicodae</taxon>
        <taxon>Paniceae</taxon>
        <taxon>Anthephorinae</taxon>
        <taxon>Digitaria</taxon>
    </lineage>
</organism>
<reference evidence="9" key="1">
    <citation type="submission" date="2020-07" db="EMBL/GenBank/DDBJ databases">
        <title>Genome sequence and genetic diversity analysis of an under-domesticated orphan crop, white fonio (Digitaria exilis).</title>
        <authorList>
            <person name="Bennetzen J.L."/>
            <person name="Chen S."/>
            <person name="Ma X."/>
            <person name="Wang X."/>
            <person name="Yssel A.E.J."/>
            <person name="Chaluvadi S.R."/>
            <person name="Johnson M."/>
            <person name="Gangashetty P."/>
            <person name="Hamidou F."/>
            <person name="Sanogo M.D."/>
            <person name="Zwaenepoel A."/>
            <person name="Wallace J."/>
            <person name="Van De Peer Y."/>
            <person name="Van Deynze A."/>
        </authorList>
    </citation>
    <scope>NUCLEOTIDE SEQUENCE</scope>
    <source>
        <tissue evidence="9">Leaves</tissue>
    </source>
</reference>
<gene>
    <name evidence="9" type="ORF">HU200_016963</name>
</gene>
<evidence type="ECO:0000256" key="7">
    <source>
        <dbReference type="SAM" id="SignalP"/>
    </source>
</evidence>
<protein>
    <recommendedName>
        <fullName evidence="2">non-specific serine/threonine protein kinase</fullName>
        <ecNumber evidence="2">2.7.11.1</ecNumber>
    </recommendedName>
</protein>
<dbReference type="EMBL" id="JACEFO010001617">
    <property type="protein sequence ID" value="KAF8730388.1"/>
    <property type="molecule type" value="Genomic_DNA"/>
</dbReference>
<dbReference type="PROSITE" id="PS50927">
    <property type="entry name" value="BULB_LECTIN"/>
    <property type="match status" value="1"/>
</dbReference>
<dbReference type="GO" id="GO:0016020">
    <property type="term" value="C:membrane"/>
    <property type="evidence" value="ECO:0007669"/>
    <property type="project" value="UniProtKB-SubCell"/>
</dbReference>
<dbReference type="InterPro" id="IPR036426">
    <property type="entry name" value="Bulb-type_lectin_dom_sf"/>
</dbReference>
<dbReference type="InterPro" id="IPR001480">
    <property type="entry name" value="Bulb-type_lectin_dom"/>
</dbReference>
<dbReference type="PANTHER" id="PTHR47976">
    <property type="entry name" value="G-TYPE LECTIN S-RECEPTOR-LIKE SERINE/THREONINE-PROTEIN KINASE SD2-5"/>
    <property type="match status" value="1"/>
</dbReference>
<evidence type="ECO:0000256" key="6">
    <source>
        <dbReference type="ARBA" id="ARBA00048679"/>
    </source>
</evidence>
<dbReference type="PANTHER" id="PTHR47976:SF42">
    <property type="entry name" value="RECEPTOR-LIKE SERINE_THREONINE-PROTEIN KINASE"/>
    <property type="match status" value="1"/>
</dbReference>
<evidence type="ECO:0000256" key="5">
    <source>
        <dbReference type="ARBA" id="ARBA00047899"/>
    </source>
</evidence>
<dbReference type="Gene3D" id="2.90.10.10">
    <property type="entry name" value="Bulb-type lectin domain"/>
    <property type="match status" value="1"/>
</dbReference>
<evidence type="ECO:0000313" key="9">
    <source>
        <dbReference type="EMBL" id="KAF8730388.1"/>
    </source>
</evidence>
<dbReference type="Pfam" id="PF01453">
    <property type="entry name" value="B_lectin"/>
    <property type="match status" value="1"/>
</dbReference>
<feature type="signal peptide" evidence="7">
    <location>
        <begin position="1"/>
        <end position="24"/>
    </location>
</feature>
<keyword evidence="10" id="KW-1185">Reference proteome</keyword>
<comment type="caution">
    <text evidence="9">The sequence shown here is derived from an EMBL/GenBank/DDBJ whole genome shotgun (WGS) entry which is preliminary data.</text>
</comment>
<dbReference type="GO" id="GO:0004674">
    <property type="term" value="F:protein serine/threonine kinase activity"/>
    <property type="evidence" value="ECO:0007669"/>
    <property type="project" value="UniProtKB-EC"/>
</dbReference>
<sequence>MKQINMLVAFLLLFFFASHPTAVAQISTLASPNFWKILNMEHVDAGGTSIFPVLENSSSSYRTFFGFYTRNGHSFILSIVFWGPQAPVIWSANPENPVSGDAILNFTREGDLLLQDGDRTISWSTETKNRLVSRMSLDVSGNLVLFDQNNYSLWQSFDHPTDTLVLGQALCRGQNLSATPSNTKWPDARIYFSAELDGLQYSFEPAAYIQLFQAITPPTYRTTTCYAFVNGSLGFPDKIFLLPLASSMQLMKLESDGHLRLYEMVMPNLELLMVLDVLSIAMNSCDYPLAWGDYGVCSNGQCSCPSLSYFRFQDERHPDAGCTPLTSISCDHVHDHQLMPLYNVS</sequence>
<dbReference type="SUPFAM" id="SSF51110">
    <property type="entry name" value="alpha-D-mannose-specific plant lectins"/>
    <property type="match status" value="1"/>
</dbReference>
<comment type="catalytic activity">
    <reaction evidence="5">
        <text>L-threonyl-[protein] + ATP = O-phospho-L-threonyl-[protein] + ADP + H(+)</text>
        <dbReference type="Rhea" id="RHEA:46608"/>
        <dbReference type="Rhea" id="RHEA-COMP:11060"/>
        <dbReference type="Rhea" id="RHEA-COMP:11605"/>
        <dbReference type="ChEBI" id="CHEBI:15378"/>
        <dbReference type="ChEBI" id="CHEBI:30013"/>
        <dbReference type="ChEBI" id="CHEBI:30616"/>
        <dbReference type="ChEBI" id="CHEBI:61977"/>
        <dbReference type="ChEBI" id="CHEBI:456216"/>
        <dbReference type="EC" id="2.7.11.1"/>
    </reaction>
</comment>
<dbReference type="InterPro" id="IPR051343">
    <property type="entry name" value="G-type_lectin_kinases/EP1-like"/>
</dbReference>
<dbReference type="OrthoDB" id="4062651at2759"/>